<dbReference type="GO" id="GO:0003677">
    <property type="term" value="F:DNA binding"/>
    <property type="evidence" value="ECO:0007669"/>
    <property type="project" value="UniProtKB-KW"/>
</dbReference>
<organism evidence="5 6">
    <name type="scientific">Brucella daejeonensis</name>
    <dbReference type="NCBI Taxonomy" id="659015"/>
    <lineage>
        <taxon>Bacteria</taxon>
        <taxon>Pseudomonadati</taxon>
        <taxon>Pseudomonadota</taxon>
        <taxon>Alphaproteobacteria</taxon>
        <taxon>Hyphomicrobiales</taxon>
        <taxon>Brucellaceae</taxon>
        <taxon>Brucella/Ochrobactrum group</taxon>
        <taxon>Brucella</taxon>
    </lineage>
</organism>
<evidence type="ECO:0000256" key="1">
    <source>
        <dbReference type="ARBA" id="ARBA00023015"/>
    </source>
</evidence>
<dbReference type="CDD" id="cd00093">
    <property type="entry name" value="HTH_XRE"/>
    <property type="match status" value="1"/>
</dbReference>
<dbReference type="SMART" id="SM00530">
    <property type="entry name" value="HTH_XRE"/>
    <property type="match status" value="2"/>
</dbReference>
<dbReference type="InterPro" id="IPR001387">
    <property type="entry name" value="Cro/C1-type_HTH"/>
</dbReference>
<accession>A0A7W9B145</accession>
<dbReference type="SUPFAM" id="SSF47413">
    <property type="entry name" value="lambda repressor-like DNA-binding domains"/>
    <property type="match status" value="2"/>
</dbReference>
<keyword evidence="1" id="KW-0805">Transcription regulation</keyword>
<dbReference type="PANTHER" id="PTHR36511">
    <property type="entry name" value="MERR FAMILY BACTERIAL REGULATORY PROTEIN"/>
    <property type="match status" value="1"/>
</dbReference>
<dbReference type="Pfam" id="PF15943">
    <property type="entry name" value="YdaS_toxin"/>
    <property type="match status" value="1"/>
</dbReference>
<dbReference type="PANTHER" id="PTHR36511:SF4">
    <property type="entry name" value="ANTITOXIN MQSA"/>
    <property type="match status" value="1"/>
</dbReference>
<evidence type="ECO:0000313" key="6">
    <source>
        <dbReference type="Proteomes" id="UP000555546"/>
    </source>
</evidence>
<gene>
    <name evidence="5" type="ORF">FHS76_004235</name>
</gene>
<proteinExistence type="predicted"/>
<dbReference type="InterPro" id="IPR010982">
    <property type="entry name" value="Lambda_DNA-bd_dom_sf"/>
</dbReference>
<dbReference type="Gene3D" id="1.10.260.40">
    <property type="entry name" value="lambda repressor-like DNA-binding domains"/>
    <property type="match status" value="2"/>
</dbReference>
<dbReference type="RefSeq" id="WP_183657562.1">
    <property type="nucleotide sequence ID" value="NZ_JACIJG010000027.1"/>
</dbReference>
<feature type="domain" description="HTH cro/C1-type" evidence="4">
    <location>
        <begin position="49"/>
        <end position="94"/>
    </location>
</feature>
<evidence type="ECO:0000256" key="3">
    <source>
        <dbReference type="ARBA" id="ARBA00023163"/>
    </source>
</evidence>
<dbReference type="EMBL" id="JACIJG010000027">
    <property type="protein sequence ID" value="MBB5704318.1"/>
    <property type="molecule type" value="Genomic_DNA"/>
</dbReference>
<dbReference type="InterPro" id="IPR052359">
    <property type="entry name" value="HTH-type_reg/antitoxin"/>
</dbReference>
<reference evidence="5 6" key="1">
    <citation type="submission" date="2020-08" db="EMBL/GenBank/DDBJ databases">
        <title>Genomic Encyclopedia of Type Strains, Phase IV (KMG-IV): sequencing the most valuable type-strain genomes for metagenomic binning, comparative biology and taxonomic classification.</title>
        <authorList>
            <person name="Goeker M."/>
        </authorList>
    </citation>
    <scope>NUCLEOTIDE SEQUENCE [LARGE SCALE GENOMIC DNA]</scope>
    <source>
        <strain evidence="5 6">DSM 26944</strain>
    </source>
</reference>
<keyword evidence="6" id="KW-1185">Reference proteome</keyword>
<evidence type="ECO:0000259" key="4">
    <source>
        <dbReference type="PROSITE" id="PS50943"/>
    </source>
</evidence>
<evidence type="ECO:0000256" key="2">
    <source>
        <dbReference type="ARBA" id="ARBA00023125"/>
    </source>
</evidence>
<name>A0A7W9B145_9HYPH</name>
<dbReference type="PROSITE" id="PS50943">
    <property type="entry name" value="HTH_CROC1"/>
    <property type="match status" value="1"/>
</dbReference>
<evidence type="ECO:0000313" key="5">
    <source>
        <dbReference type="EMBL" id="MBB5704318.1"/>
    </source>
</evidence>
<comment type="caution">
    <text evidence="5">The sequence shown here is derived from an EMBL/GenBank/DDBJ whole genome shotgun (WGS) entry which is preliminary data.</text>
</comment>
<dbReference type="Pfam" id="PF01381">
    <property type="entry name" value="HTH_3"/>
    <property type="match status" value="1"/>
</dbReference>
<dbReference type="InterPro" id="IPR031856">
    <property type="entry name" value="YdaS_toxin-like"/>
</dbReference>
<keyword evidence="2 5" id="KW-0238">DNA-binding</keyword>
<dbReference type="AlphaFoldDB" id="A0A7W9B145"/>
<dbReference type="Proteomes" id="UP000555546">
    <property type="component" value="Unassembled WGS sequence"/>
</dbReference>
<keyword evidence="3" id="KW-0804">Transcription</keyword>
<sequence>MIIELEINGARVIISGDNLTVNLTQDDQVKSNVITPRIVQPKTPSAETIRELRKKLKLTQCGFARMLRVNQATISRWETGADEPHGAAAVLLANMITDAGNSSGAVGLIALREWIKAGHGRQSSLAEALGITTPAIPQWQEVPADKLVLVEKITGISRQVLRPDLFDGMRA</sequence>
<protein>
    <submittedName>
        <fullName evidence="5">DNA-binding transcriptional regulator YiaG</fullName>
    </submittedName>
</protein>